<dbReference type="InterPro" id="IPR027926">
    <property type="entry name" value="YqbF_N"/>
</dbReference>
<dbReference type="Pfam" id="PF14553">
    <property type="entry name" value="YqbF"/>
    <property type="match status" value="1"/>
</dbReference>
<dbReference type="Proteomes" id="UP000286687">
    <property type="component" value="Unassembled WGS sequence"/>
</dbReference>
<feature type="domain" description="Uncharacterised protein YqbF N-terminal" evidence="1">
    <location>
        <begin position="7"/>
        <end position="48"/>
    </location>
</feature>
<dbReference type="RefSeq" id="WP_127814587.1">
    <property type="nucleotide sequence ID" value="NZ_LDER01000371.1"/>
</dbReference>
<dbReference type="SUPFAM" id="SSF160059">
    <property type="entry name" value="PriA/YqbF domain"/>
    <property type="match status" value="1"/>
</dbReference>
<accession>A0A437SCU2</accession>
<dbReference type="Gene3D" id="3.40.5.20">
    <property type="entry name" value="YqbF domain"/>
    <property type="match status" value="1"/>
</dbReference>
<comment type="caution">
    <text evidence="2">The sequence shown here is derived from an EMBL/GenBank/DDBJ whole genome shotgun (WGS) entry which is preliminary data.</text>
</comment>
<evidence type="ECO:0000259" key="1">
    <source>
        <dbReference type="Pfam" id="PF14553"/>
    </source>
</evidence>
<dbReference type="AlphaFoldDB" id="A0A437SCU2"/>
<organism evidence="2 3">
    <name type="scientific">Bacillus thuringiensis</name>
    <dbReference type="NCBI Taxonomy" id="1428"/>
    <lineage>
        <taxon>Bacteria</taxon>
        <taxon>Bacillati</taxon>
        <taxon>Bacillota</taxon>
        <taxon>Bacilli</taxon>
        <taxon>Bacillales</taxon>
        <taxon>Bacillaceae</taxon>
        <taxon>Bacillus</taxon>
        <taxon>Bacillus cereus group</taxon>
    </lineage>
</organism>
<evidence type="ECO:0000313" key="2">
    <source>
        <dbReference type="EMBL" id="RVU60734.1"/>
    </source>
</evidence>
<gene>
    <name evidence="2" type="ORF">BM74_29865</name>
</gene>
<protein>
    <recommendedName>
        <fullName evidence="1">Uncharacterized protein YqbF N-terminal domain-containing protein</fullName>
    </recommendedName>
</protein>
<dbReference type="EMBL" id="LDER01000371">
    <property type="protein sequence ID" value="RVU60734.1"/>
    <property type="molecule type" value="Genomic_DNA"/>
</dbReference>
<name>A0A437SCU2_BACTU</name>
<evidence type="ECO:0000313" key="3">
    <source>
        <dbReference type="Proteomes" id="UP000286687"/>
    </source>
</evidence>
<reference evidence="2 3" key="1">
    <citation type="submission" date="2018-01" db="EMBL/GenBank/DDBJ databases">
        <title>Complete genome sequence of G25-42.</title>
        <authorList>
            <person name="Zheng Z."/>
            <person name="Sun M."/>
        </authorList>
    </citation>
    <scope>NUCLEOTIDE SEQUENCE [LARGE SCALE GENOMIC DNA]</scope>
    <source>
        <strain evidence="2 3">G25-42</strain>
    </source>
</reference>
<proteinExistence type="predicted"/>
<dbReference type="InterPro" id="IPR036840">
    <property type="entry name" value="YqbF_dom_sf"/>
</dbReference>
<sequence length="63" mass="7717">MYYETLITGASYYAFGHRFLLHKECKITKREYQYLRKNDWFQVREEDTVLPFSQGIEKQEGIF</sequence>